<dbReference type="PROSITE" id="PS50889">
    <property type="entry name" value="S4"/>
    <property type="match status" value="1"/>
</dbReference>
<dbReference type="InterPro" id="IPR006145">
    <property type="entry name" value="PsdUridine_synth_RsuA/RluA"/>
</dbReference>
<dbReference type="InterPro" id="IPR042092">
    <property type="entry name" value="PsdUridine_s_RsuA/RluB/E/F_cat"/>
</dbReference>
<gene>
    <name evidence="4" type="primary">rluB_8</name>
    <name evidence="4" type="ORF">SDC9_33662</name>
</gene>
<dbReference type="NCBIfam" id="TIGR00093">
    <property type="entry name" value="pseudouridine synthase"/>
    <property type="match status" value="1"/>
</dbReference>
<dbReference type="EC" id="5.4.99.22" evidence="4"/>
<dbReference type="CDD" id="cd02870">
    <property type="entry name" value="PseudoU_synth_RsuA_like"/>
    <property type="match status" value="1"/>
</dbReference>
<dbReference type="Gene3D" id="3.10.290.10">
    <property type="entry name" value="RNA-binding S4 domain"/>
    <property type="match status" value="1"/>
</dbReference>
<dbReference type="FunFam" id="3.10.290.10:FF:000003">
    <property type="entry name" value="Pseudouridine synthase"/>
    <property type="match status" value="1"/>
</dbReference>
<dbReference type="Gene3D" id="3.30.70.1560">
    <property type="entry name" value="Alpha-L RNA-binding motif"/>
    <property type="match status" value="1"/>
</dbReference>
<organism evidence="4">
    <name type="scientific">bioreactor metagenome</name>
    <dbReference type="NCBI Taxonomy" id="1076179"/>
    <lineage>
        <taxon>unclassified sequences</taxon>
        <taxon>metagenomes</taxon>
        <taxon>ecological metagenomes</taxon>
    </lineage>
</organism>
<dbReference type="InterPro" id="IPR020094">
    <property type="entry name" value="TruA/RsuA/RluB/E/F_N"/>
</dbReference>
<dbReference type="SUPFAM" id="SSF55120">
    <property type="entry name" value="Pseudouridine synthase"/>
    <property type="match status" value="1"/>
</dbReference>
<evidence type="ECO:0000256" key="1">
    <source>
        <dbReference type="ARBA" id="ARBA00008348"/>
    </source>
</evidence>
<dbReference type="InterPro" id="IPR020103">
    <property type="entry name" value="PsdUridine_synth_cat_dom_sf"/>
</dbReference>
<keyword evidence="2 4" id="KW-0413">Isomerase</keyword>
<dbReference type="InterPro" id="IPR018496">
    <property type="entry name" value="PsdUridine_synth_RsuA/RluB_CS"/>
</dbReference>
<evidence type="ECO:0000256" key="2">
    <source>
        <dbReference type="ARBA" id="ARBA00023235"/>
    </source>
</evidence>
<dbReference type="InterPro" id="IPR050343">
    <property type="entry name" value="RsuA_PseudoU_synthase"/>
</dbReference>
<dbReference type="PANTHER" id="PTHR47683">
    <property type="entry name" value="PSEUDOURIDINE SYNTHASE FAMILY PROTEIN-RELATED"/>
    <property type="match status" value="1"/>
</dbReference>
<accession>A0A644V8X2</accession>
<dbReference type="InterPro" id="IPR000748">
    <property type="entry name" value="PsdUridine_synth_RsuA/RluB/E/F"/>
</dbReference>
<dbReference type="EMBL" id="VSSQ01000242">
    <property type="protein sequence ID" value="MPL87661.1"/>
    <property type="molecule type" value="Genomic_DNA"/>
</dbReference>
<dbReference type="GO" id="GO:0006364">
    <property type="term" value="P:rRNA processing"/>
    <property type="evidence" value="ECO:0007669"/>
    <property type="project" value="UniProtKB-ARBA"/>
</dbReference>
<dbReference type="GO" id="GO:0160139">
    <property type="term" value="F:23S rRNA pseudouridine(2605) synthase activity"/>
    <property type="evidence" value="ECO:0007669"/>
    <property type="project" value="UniProtKB-EC"/>
</dbReference>
<proteinExistence type="inferred from homology"/>
<dbReference type="GO" id="GO:0001522">
    <property type="term" value="P:pseudouridine synthesis"/>
    <property type="evidence" value="ECO:0007669"/>
    <property type="project" value="InterPro"/>
</dbReference>
<protein>
    <submittedName>
        <fullName evidence="4">Ribosomal large subunit pseudouridine synthase B</fullName>
        <ecNumber evidence="4">5.4.99.22</ecNumber>
    </submittedName>
</protein>
<dbReference type="PANTHER" id="PTHR47683:SF2">
    <property type="entry name" value="RNA-BINDING S4 DOMAIN-CONTAINING PROTEIN"/>
    <property type="match status" value="1"/>
</dbReference>
<dbReference type="PROSITE" id="PS01149">
    <property type="entry name" value="PSI_RSU"/>
    <property type="match status" value="1"/>
</dbReference>
<comment type="similarity">
    <text evidence="1">Belongs to the pseudouridine synthase RsuA family.</text>
</comment>
<dbReference type="InterPro" id="IPR002942">
    <property type="entry name" value="S4_RNA-bd"/>
</dbReference>
<dbReference type="AlphaFoldDB" id="A0A644V8X2"/>
<dbReference type="CDD" id="cd00165">
    <property type="entry name" value="S4"/>
    <property type="match status" value="1"/>
</dbReference>
<comment type="caution">
    <text evidence="4">The sequence shown here is derived from an EMBL/GenBank/DDBJ whole genome shotgun (WGS) entry which is preliminary data.</text>
</comment>
<reference evidence="4" key="1">
    <citation type="submission" date="2019-08" db="EMBL/GenBank/DDBJ databases">
        <authorList>
            <person name="Kucharzyk K."/>
            <person name="Murdoch R.W."/>
            <person name="Higgins S."/>
            <person name="Loffler F."/>
        </authorList>
    </citation>
    <scope>NUCLEOTIDE SEQUENCE</scope>
</reference>
<dbReference type="SMART" id="SM00363">
    <property type="entry name" value="S4"/>
    <property type="match status" value="1"/>
</dbReference>
<dbReference type="GO" id="GO:0003723">
    <property type="term" value="F:RNA binding"/>
    <property type="evidence" value="ECO:0007669"/>
    <property type="project" value="InterPro"/>
</dbReference>
<sequence>MVRLNKFIANSGICSRREADEYITAGLVTVNGVIINQLGVRVNPADDIRFNGERLKGEEKVYIVMNKPKDFVTTLSDPNAEKTVMELVAGKCPQRVYPVGRLDKQTTGVLLLTNDGEMADKLTHPSYNRKKIYHVVLDKNLSKPHFDQILEGLELEDGEIHADSLSYVDEDNSQVGLEIHSGRNRVVRRIFEHLGYKVKRLDRVYFAGLTKKNLRRGQWRFLTENEVSMLKMGSYE</sequence>
<dbReference type="Pfam" id="PF00849">
    <property type="entry name" value="PseudoU_synth_2"/>
    <property type="match status" value="1"/>
</dbReference>
<dbReference type="Pfam" id="PF01479">
    <property type="entry name" value="S4"/>
    <property type="match status" value="1"/>
</dbReference>
<dbReference type="SUPFAM" id="SSF55174">
    <property type="entry name" value="Alpha-L RNA-binding motif"/>
    <property type="match status" value="1"/>
</dbReference>
<name>A0A644V8X2_9ZZZZ</name>
<evidence type="ECO:0000313" key="4">
    <source>
        <dbReference type="EMBL" id="MPL87661.1"/>
    </source>
</evidence>
<evidence type="ECO:0000259" key="3">
    <source>
        <dbReference type="SMART" id="SM00363"/>
    </source>
</evidence>
<feature type="domain" description="RNA-binding S4" evidence="3">
    <location>
        <begin position="2"/>
        <end position="63"/>
    </location>
</feature>
<dbReference type="InterPro" id="IPR036986">
    <property type="entry name" value="S4_RNA-bd_sf"/>
</dbReference>
<dbReference type="Gene3D" id="3.30.70.580">
    <property type="entry name" value="Pseudouridine synthase I, catalytic domain, N-terminal subdomain"/>
    <property type="match status" value="1"/>
</dbReference>